<dbReference type="SMART" id="SM00164">
    <property type="entry name" value="TBC"/>
    <property type="match status" value="1"/>
</dbReference>
<dbReference type="GO" id="GO:0005096">
    <property type="term" value="F:GTPase activator activity"/>
    <property type="evidence" value="ECO:0007669"/>
    <property type="project" value="UniProtKB-KW"/>
</dbReference>
<organism evidence="5 6">
    <name type="scientific">Periconia macrospinosa</name>
    <dbReference type="NCBI Taxonomy" id="97972"/>
    <lineage>
        <taxon>Eukaryota</taxon>
        <taxon>Fungi</taxon>
        <taxon>Dikarya</taxon>
        <taxon>Ascomycota</taxon>
        <taxon>Pezizomycotina</taxon>
        <taxon>Dothideomycetes</taxon>
        <taxon>Pleosporomycetidae</taxon>
        <taxon>Pleosporales</taxon>
        <taxon>Massarineae</taxon>
        <taxon>Periconiaceae</taxon>
        <taxon>Periconia</taxon>
    </lineage>
</organism>
<keyword evidence="3" id="KW-1133">Transmembrane helix</keyword>
<dbReference type="InterPro" id="IPR000195">
    <property type="entry name" value="Rab-GAP-TBC_dom"/>
</dbReference>
<keyword evidence="1" id="KW-0343">GTPase activation</keyword>
<name>A0A2V1DM95_9PLEO</name>
<dbReference type="EMBL" id="KZ805395">
    <property type="protein sequence ID" value="PVH99306.1"/>
    <property type="molecule type" value="Genomic_DNA"/>
</dbReference>
<feature type="domain" description="Rab-GAP TBC" evidence="4">
    <location>
        <begin position="51"/>
        <end position="259"/>
    </location>
</feature>
<feature type="region of interest" description="Disordered" evidence="2">
    <location>
        <begin position="72"/>
        <end position="103"/>
    </location>
</feature>
<dbReference type="Gene3D" id="1.10.472.80">
    <property type="entry name" value="Ypt/Rab-GAP domain of gyp1p, domain 3"/>
    <property type="match status" value="1"/>
</dbReference>
<dbReference type="SUPFAM" id="SSF47923">
    <property type="entry name" value="Ypt/Rab-GAP domain of gyp1p"/>
    <property type="match status" value="2"/>
</dbReference>
<gene>
    <name evidence="5" type="ORF">DM02DRAFT_615162</name>
</gene>
<evidence type="ECO:0000256" key="2">
    <source>
        <dbReference type="SAM" id="MobiDB-lite"/>
    </source>
</evidence>
<evidence type="ECO:0000313" key="5">
    <source>
        <dbReference type="EMBL" id="PVH99306.1"/>
    </source>
</evidence>
<protein>
    <recommendedName>
        <fullName evidence="4">Rab-GAP TBC domain-containing protein</fullName>
    </recommendedName>
</protein>
<evidence type="ECO:0000313" key="6">
    <source>
        <dbReference type="Proteomes" id="UP000244855"/>
    </source>
</evidence>
<evidence type="ECO:0000256" key="3">
    <source>
        <dbReference type="SAM" id="Phobius"/>
    </source>
</evidence>
<keyword evidence="3" id="KW-0472">Membrane</keyword>
<dbReference type="GO" id="GO:0005789">
    <property type="term" value="C:endoplasmic reticulum membrane"/>
    <property type="evidence" value="ECO:0007669"/>
    <property type="project" value="TreeGrafter"/>
</dbReference>
<dbReference type="AlphaFoldDB" id="A0A2V1DM95"/>
<keyword evidence="3" id="KW-0812">Transmembrane</keyword>
<feature type="region of interest" description="Disordered" evidence="2">
    <location>
        <begin position="1"/>
        <end position="26"/>
    </location>
</feature>
<feature type="transmembrane region" description="Helical" evidence="3">
    <location>
        <begin position="251"/>
        <end position="272"/>
    </location>
</feature>
<dbReference type="Pfam" id="PF00566">
    <property type="entry name" value="RabGAP-TBC"/>
    <property type="match status" value="1"/>
</dbReference>
<accession>A0A2V1DM95</accession>
<sequence>MSSRPASRTPSRSVSSELSPEEQEKAALVTAACHDHNLDALVHLATTRLGLVTDPLRRTAWPLLLGCTDRERDRERERHVDKDADDDAKPLPQPDHHEQASWKGLLRHSDEEQVALDVNRAFVYYPKNESEKQLDRRKEELSDVIIQVLRRHPSLCYFQGYHDIAQVLLLVLGPDDAPAAVARLSLLRIRDFMLSKLDPAMSQLELLRPLMAAADPVLYRHLPKHRPTFALAGTITLFAHIIKEYRDIARLFDFFLAQHTVIPIYFFAAIVLSRRDEILDIDEEDEDIMSAILGKLPEPFDLEFHIARAVELYERLPPESLASWEWWRISSSSVLKTSSTPLQLSQTSLEEGEKLLQQQEKDIQRQKALENAAVRAKMLRRNLWLYRRYSATGVAVVIGVYALWLGRTHARSAGLIALGPVGDLLRKVTGVVL</sequence>
<evidence type="ECO:0000259" key="4">
    <source>
        <dbReference type="PROSITE" id="PS50086"/>
    </source>
</evidence>
<keyword evidence="6" id="KW-1185">Reference proteome</keyword>
<feature type="transmembrane region" description="Helical" evidence="3">
    <location>
        <begin position="385"/>
        <end position="404"/>
    </location>
</feature>
<dbReference type="GO" id="GO:0006888">
    <property type="term" value="P:endoplasmic reticulum to Golgi vesicle-mediated transport"/>
    <property type="evidence" value="ECO:0007669"/>
    <property type="project" value="TreeGrafter"/>
</dbReference>
<dbReference type="STRING" id="97972.A0A2V1DM95"/>
<reference evidence="5 6" key="1">
    <citation type="journal article" date="2018" name="Sci. Rep.">
        <title>Comparative genomics provides insights into the lifestyle and reveals functional heterogeneity of dark septate endophytic fungi.</title>
        <authorList>
            <person name="Knapp D.G."/>
            <person name="Nemeth J.B."/>
            <person name="Barry K."/>
            <person name="Hainaut M."/>
            <person name="Henrissat B."/>
            <person name="Johnson J."/>
            <person name="Kuo A."/>
            <person name="Lim J.H.P."/>
            <person name="Lipzen A."/>
            <person name="Nolan M."/>
            <person name="Ohm R.A."/>
            <person name="Tamas L."/>
            <person name="Grigoriev I.V."/>
            <person name="Spatafora J.W."/>
            <person name="Nagy L.G."/>
            <person name="Kovacs G.M."/>
        </authorList>
    </citation>
    <scope>NUCLEOTIDE SEQUENCE [LARGE SCALE GENOMIC DNA]</scope>
    <source>
        <strain evidence="5 6">DSE2036</strain>
    </source>
</reference>
<dbReference type="PANTHER" id="PTHR20913">
    <property type="entry name" value="TBC1 DOMAIN FAMILY MEMBER 20/GTPASE"/>
    <property type="match status" value="1"/>
</dbReference>
<proteinExistence type="predicted"/>
<feature type="compositionally biased region" description="Low complexity" evidence="2">
    <location>
        <begin position="1"/>
        <end position="18"/>
    </location>
</feature>
<dbReference type="OrthoDB" id="206700at2759"/>
<dbReference type="Gene3D" id="1.10.8.1310">
    <property type="match status" value="1"/>
</dbReference>
<evidence type="ECO:0000256" key="1">
    <source>
        <dbReference type="ARBA" id="ARBA00022468"/>
    </source>
</evidence>
<dbReference type="PANTHER" id="PTHR20913:SF7">
    <property type="entry name" value="RE60063P"/>
    <property type="match status" value="1"/>
</dbReference>
<feature type="compositionally biased region" description="Basic and acidic residues" evidence="2">
    <location>
        <begin position="72"/>
        <end position="82"/>
    </location>
</feature>
<dbReference type="InterPro" id="IPR045913">
    <property type="entry name" value="TBC20/Gyp8-like"/>
</dbReference>
<dbReference type="PROSITE" id="PS50086">
    <property type="entry name" value="TBC_RABGAP"/>
    <property type="match status" value="1"/>
</dbReference>
<dbReference type="Proteomes" id="UP000244855">
    <property type="component" value="Unassembled WGS sequence"/>
</dbReference>
<dbReference type="InterPro" id="IPR035969">
    <property type="entry name" value="Rab-GAP_TBC_sf"/>
</dbReference>